<dbReference type="KEGG" id="csur:N24_1771"/>
<name>A0A160PSA1_9CORY</name>
<dbReference type="AlphaFoldDB" id="A0A160PSA1"/>
<dbReference type="Proteomes" id="UP000218244">
    <property type="component" value="Chromosome"/>
</dbReference>
<proteinExistence type="predicted"/>
<evidence type="ECO:0000313" key="1">
    <source>
        <dbReference type="EMBL" id="BAU96033.1"/>
    </source>
</evidence>
<dbReference type="EMBL" id="AP017369">
    <property type="protein sequence ID" value="BAU96033.1"/>
    <property type="molecule type" value="Genomic_DNA"/>
</dbReference>
<protein>
    <submittedName>
        <fullName evidence="1">Uncharacterized protein</fullName>
    </submittedName>
</protein>
<sequence length="76" mass="8168">MTTVRVSTHTVHEHRFTVPVNYATGATISEIYVACAMAEDTAKSLGLDTATDDWAHVTVTDDAVVFTVVENVIGNT</sequence>
<gene>
    <name evidence="1" type="ORF">N24_1771</name>
</gene>
<reference evidence="1 2" key="1">
    <citation type="submission" date="2016-02" db="EMBL/GenBank/DDBJ databases">
        <title>Corynebacterium glutamicum N24 whole genome sequencing project.</title>
        <authorList>
            <person name="Matsutani M."/>
            <person name="Nangtapong N."/>
            <person name="Yakushi T."/>
            <person name="Matsushita K."/>
        </authorList>
    </citation>
    <scope>NUCLEOTIDE SEQUENCE [LARGE SCALE GENOMIC DNA]</scope>
    <source>
        <strain evidence="1 2">N24</strain>
    </source>
</reference>
<evidence type="ECO:0000313" key="2">
    <source>
        <dbReference type="Proteomes" id="UP000218244"/>
    </source>
</evidence>
<dbReference type="RefSeq" id="WP_096456231.1">
    <property type="nucleotide sequence ID" value="NZ_AP017369.1"/>
</dbReference>
<keyword evidence="2" id="KW-1185">Reference proteome</keyword>
<accession>A0A160PSA1</accession>
<organism evidence="1 2">
    <name type="scientific">Corynebacterium suranareeae</name>
    <dbReference type="NCBI Taxonomy" id="2506452"/>
    <lineage>
        <taxon>Bacteria</taxon>
        <taxon>Bacillati</taxon>
        <taxon>Actinomycetota</taxon>
        <taxon>Actinomycetes</taxon>
        <taxon>Mycobacteriales</taxon>
        <taxon>Corynebacteriaceae</taxon>
        <taxon>Corynebacterium</taxon>
    </lineage>
</organism>